<dbReference type="InterPro" id="IPR008106">
    <property type="entry name" value="Adhesin_MafB"/>
</dbReference>
<accession>A0A451BI20</accession>
<feature type="region of interest" description="Disordered" evidence="1">
    <location>
        <begin position="364"/>
        <end position="467"/>
    </location>
</feature>
<feature type="compositionally biased region" description="Basic and acidic residues" evidence="1">
    <location>
        <begin position="431"/>
        <end position="442"/>
    </location>
</feature>
<organism evidence="3">
    <name type="scientific">Candidatus Kentrum sp. SD</name>
    <dbReference type="NCBI Taxonomy" id="2126332"/>
    <lineage>
        <taxon>Bacteria</taxon>
        <taxon>Pseudomonadati</taxon>
        <taxon>Pseudomonadota</taxon>
        <taxon>Gammaproteobacteria</taxon>
        <taxon>Candidatus Kentrum</taxon>
    </lineage>
</organism>
<sequence length="467" mass="49863">MSTRARMIRRLLIFLSLFSFVSGSWAQQDISTDPFLQDKIDRQHWAPGGQHYPSHFPVRGPTIEQTGQVNIHPLHTQRLGTYKLQNADVRGQYGFVIDLRSQHGHNVHAPFDYASEATKTFREDRKDGGQSSIEFTSQGSFVHPANGYDPPAGGGFPPPDPRGAIDLANFSINGIATGVYPLSLSEQQKSDIAPGLSGDALADRASNAVNQAYGSFVDQFHRAVRGDIEARIASDALVRIAVDALRRGDPSNSAGIGRRLRDFVNGKLDLALGTAGSVVYGLGGLVGGAFEPELIAAGNTMGNAAVSGFKRVDVRTQYAGLQKSSDLENLLETYPEIGKIVEGASFFVAVGGAVKAVRSVARKAPKSAPKLLPPPKTRGRPNTAPQTGTIYVDSKGNALVSPPGGRITGSPDGRYIQVRDATGKQTGTRIDAGHNPKGHPDPRAQQPHAHVPGVTNPDGTPWLPINR</sequence>
<evidence type="ECO:0000256" key="1">
    <source>
        <dbReference type="SAM" id="MobiDB-lite"/>
    </source>
</evidence>
<feature type="signal peptide" evidence="2">
    <location>
        <begin position="1"/>
        <end position="26"/>
    </location>
</feature>
<gene>
    <name evidence="3" type="ORF">BECKSD772D_GA0070982_100333</name>
</gene>
<evidence type="ECO:0000313" key="3">
    <source>
        <dbReference type="EMBL" id="VFK77876.1"/>
    </source>
</evidence>
<dbReference type="Pfam" id="PF06255">
    <property type="entry name" value="MafB"/>
    <property type="match status" value="1"/>
</dbReference>
<dbReference type="AlphaFoldDB" id="A0A451BI20"/>
<proteinExistence type="predicted"/>
<feature type="chain" id="PRO_5019435461" description="Bacterial toxin 24 domain-containing protein" evidence="2">
    <location>
        <begin position="27"/>
        <end position="467"/>
    </location>
</feature>
<evidence type="ECO:0000256" key="2">
    <source>
        <dbReference type="SAM" id="SignalP"/>
    </source>
</evidence>
<protein>
    <recommendedName>
        <fullName evidence="4">Bacterial toxin 24 domain-containing protein</fullName>
    </recommendedName>
</protein>
<reference evidence="3" key="1">
    <citation type="submission" date="2019-02" db="EMBL/GenBank/DDBJ databases">
        <authorList>
            <person name="Gruber-Vodicka R. H."/>
            <person name="Seah K. B. B."/>
        </authorList>
    </citation>
    <scope>NUCLEOTIDE SEQUENCE</scope>
    <source>
        <strain evidence="3">BECK_S127</strain>
    </source>
</reference>
<evidence type="ECO:0008006" key="4">
    <source>
        <dbReference type="Google" id="ProtNLM"/>
    </source>
</evidence>
<keyword evidence="2" id="KW-0732">Signal</keyword>
<dbReference type="EMBL" id="CAADHB010000003">
    <property type="protein sequence ID" value="VFK77876.1"/>
    <property type="molecule type" value="Genomic_DNA"/>
</dbReference>
<name>A0A451BI20_9GAMM</name>